<organism evidence="5">
    <name type="scientific">Darwinula stevensoni</name>
    <dbReference type="NCBI Taxonomy" id="69355"/>
    <lineage>
        <taxon>Eukaryota</taxon>
        <taxon>Metazoa</taxon>
        <taxon>Ecdysozoa</taxon>
        <taxon>Arthropoda</taxon>
        <taxon>Crustacea</taxon>
        <taxon>Oligostraca</taxon>
        <taxon>Ostracoda</taxon>
        <taxon>Podocopa</taxon>
        <taxon>Podocopida</taxon>
        <taxon>Darwinulocopina</taxon>
        <taxon>Darwinuloidea</taxon>
        <taxon>Darwinulidae</taxon>
        <taxon>Darwinula</taxon>
    </lineage>
</organism>
<dbReference type="InterPro" id="IPR044927">
    <property type="entry name" value="Endonuclea_NS_2"/>
</dbReference>
<feature type="disulfide bond" evidence="2">
    <location>
        <begin position="222"/>
        <end position="237"/>
    </location>
</feature>
<proteinExistence type="predicted"/>
<protein>
    <recommendedName>
        <fullName evidence="4">P-type domain-containing protein</fullName>
    </recommendedName>
</protein>
<evidence type="ECO:0000256" key="1">
    <source>
        <dbReference type="ARBA" id="ARBA00023157"/>
    </source>
</evidence>
<keyword evidence="1 2" id="KW-1015">Disulfide bond</keyword>
<dbReference type="PANTHER" id="PTHR34261">
    <property type="entry name" value="APC REGULATOR OF WNT-SIGNALING PATHWAY-RELATED"/>
    <property type="match status" value="1"/>
</dbReference>
<dbReference type="PANTHER" id="PTHR34261:SF1">
    <property type="entry name" value="TUBULIN POLYMERIZATION-PROMOTING PROTEIN"/>
    <property type="match status" value="1"/>
</dbReference>
<dbReference type="SUPFAM" id="SSF57492">
    <property type="entry name" value="Trefoil"/>
    <property type="match status" value="1"/>
</dbReference>
<dbReference type="PROSITE" id="PS51448">
    <property type="entry name" value="P_TREFOIL_2"/>
    <property type="match status" value="1"/>
</dbReference>
<evidence type="ECO:0000256" key="2">
    <source>
        <dbReference type="PROSITE-ProRule" id="PRU00779"/>
    </source>
</evidence>
<evidence type="ECO:0000313" key="5">
    <source>
        <dbReference type="EMBL" id="CAD7250853.1"/>
    </source>
</evidence>
<dbReference type="InterPro" id="IPR044913">
    <property type="entry name" value="P_trefoil_dom_sf"/>
</dbReference>
<name>A0A7R9AB21_9CRUS</name>
<comment type="caution">
    <text evidence="2">Lacks conserved residue(s) required for the propagation of feature annotation.</text>
</comment>
<evidence type="ECO:0000256" key="3">
    <source>
        <dbReference type="SAM" id="SignalP"/>
    </source>
</evidence>
<dbReference type="SMART" id="SM00018">
    <property type="entry name" value="PD"/>
    <property type="match status" value="1"/>
</dbReference>
<gene>
    <name evidence="5" type="ORF">DSTB1V02_LOCUS10622</name>
</gene>
<reference evidence="5" key="1">
    <citation type="submission" date="2020-11" db="EMBL/GenBank/DDBJ databases">
        <authorList>
            <person name="Tran Van P."/>
        </authorList>
    </citation>
    <scope>NUCLEOTIDE SEQUENCE</scope>
</reference>
<feature type="domain" description="P-type" evidence="4">
    <location>
        <begin position="209"/>
        <end position="253"/>
    </location>
</feature>
<dbReference type="Pfam" id="PF13930">
    <property type="entry name" value="Endonuclea_NS_2"/>
    <property type="match status" value="1"/>
</dbReference>
<dbReference type="CDD" id="cd00111">
    <property type="entry name" value="Trefoil"/>
    <property type="match status" value="1"/>
</dbReference>
<evidence type="ECO:0000313" key="6">
    <source>
        <dbReference type="Proteomes" id="UP000677054"/>
    </source>
</evidence>
<sequence length="517" mass="59759">MEFNVVTALLLLLPLHLVTADYDVIKDYKGRECTRRCNNQDNGLDGTVRPNSGTVKYNFCFVNTNRDWGYCSPQPGITSYNKVCKKNHQCEKHGEDYYWCYTEDESWDYCSPPTERRSGSRLVDSDGFFCKDNCDSRGSTYTWCHSDNYREWGFCSKIQNLASNGKKCKDDSPCSKHDHYYNYCYTQGGGWYYCGDVESGRSEYRRNVPQCDFSSPSSRVDCGWSGIHRSQCESMGCCHDATYKDHYNCFYKQVDCAKLIDAADNSYTLETNGDCETGVKAWRYSAFTVNGTNLDLRKKRTVSGCPEQAHSYYIGRFNQRVDALTDELGNMPGQIDIFEPNNHNNPIQAVYRRRLNRETDTPIHRVEALRAVIRPHHINRNNRVNLPRNARQYMLEYLNGETEDEAFHLVGSELGGPGQFYNMVPGHRSVNRNFGTPGMFQENDWRSVERAMRQHLENHPYGRVEFNVLLRYPTDLNYGRPMFIEYCASLFDNSESLTGDTYYAKECFNDDTGRIHG</sequence>
<keyword evidence="6" id="KW-1185">Reference proteome</keyword>
<dbReference type="Pfam" id="PF00088">
    <property type="entry name" value="Trefoil"/>
    <property type="match status" value="1"/>
</dbReference>
<dbReference type="Gene3D" id="4.10.110.10">
    <property type="entry name" value="Spasmolytic Protein, domain 1"/>
    <property type="match status" value="1"/>
</dbReference>
<feature type="disulfide bond" evidence="2">
    <location>
        <begin position="232"/>
        <end position="249"/>
    </location>
</feature>
<dbReference type="AlphaFoldDB" id="A0A7R9AB21"/>
<dbReference type="Proteomes" id="UP000677054">
    <property type="component" value="Unassembled WGS sequence"/>
</dbReference>
<dbReference type="InterPro" id="IPR000519">
    <property type="entry name" value="P_trefoil_dom"/>
</dbReference>
<dbReference type="OrthoDB" id="6606584at2759"/>
<feature type="signal peptide" evidence="3">
    <location>
        <begin position="1"/>
        <end position="20"/>
    </location>
</feature>
<keyword evidence="3" id="KW-0732">Signal</keyword>
<dbReference type="EMBL" id="LR902629">
    <property type="protein sequence ID" value="CAD7250853.1"/>
    <property type="molecule type" value="Genomic_DNA"/>
</dbReference>
<dbReference type="InterPro" id="IPR053358">
    <property type="entry name" value="Diff-assoc_signaling"/>
</dbReference>
<accession>A0A7R9AB21</accession>
<dbReference type="EMBL" id="CAJPEV010003112">
    <property type="protein sequence ID" value="CAG0898956.1"/>
    <property type="molecule type" value="Genomic_DNA"/>
</dbReference>
<feature type="chain" id="PRO_5036209821" description="P-type domain-containing protein" evidence="3">
    <location>
        <begin position="21"/>
        <end position="517"/>
    </location>
</feature>
<evidence type="ECO:0000259" key="4">
    <source>
        <dbReference type="PROSITE" id="PS51448"/>
    </source>
</evidence>